<keyword evidence="2" id="KW-0808">Transferase</keyword>
<sequence length="353" mass="39688">MAEIGILTFHRCINYGSYWQARCLTEGLRRRGFDAVLLDHQSDAINWQEWRCALRPVPGAWGEREDRKLYARKARKFFAAFEQLPLSRPFGLDTPESADAVDLVLVGSDEVWNLRHPWYGGQPIFYGDGLKAGSRASYAASFGNHSATSGLEAAWIEKLKAFHHISVRDANSRRIVADALEFNPALVLDPVLQFADAIDYQPVDDGAPYIAVYGHDFPEWFQQRVRVWAADTGRRVISIGYRNWWADEHWIEAGPEEFAAFIAASDAVVTNFFHGCVFALVNGKPLATTPSDYRFNKVRDLTAALGAERHLVSEDTPLDLFHDALGRAPDTAVSQRIAQLRQHSDAYLDHVLG</sequence>
<dbReference type="RefSeq" id="WP_386834272.1">
    <property type="nucleotide sequence ID" value="NZ_JBHUNP010000001.1"/>
</dbReference>
<dbReference type="EC" id="2.4.-.-" evidence="2"/>
<evidence type="ECO:0000259" key="1">
    <source>
        <dbReference type="Pfam" id="PF04230"/>
    </source>
</evidence>
<dbReference type="GO" id="GO:0016757">
    <property type="term" value="F:glycosyltransferase activity"/>
    <property type="evidence" value="ECO:0007669"/>
    <property type="project" value="UniProtKB-KW"/>
</dbReference>
<dbReference type="Pfam" id="PF04230">
    <property type="entry name" value="PS_pyruv_trans"/>
    <property type="match status" value="1"/>
</dbReference>
<comment type="caution">
    <text evidence="2">The sequence shown here is derived from an EMBL/GenBank/DDBJ whole genome shotgun (WGS) entry which is preliminary data.</text>
</comment>
<feature type="domain" description="Polysaccharide pyruvyl transferase" evidence="1">
    <location>
        <begin position="14"/>
        <end position="286"/>
    </location>
</feature>
<protein>
    <submittedName>
        <fullName evidence="2">Polysaccharide pyruvyl transferase family protein</fullName>
        <ecNumber evidence="2">2.4.-.-</ecNumber>
    </submittedName>
</protein>
<evidence type="ECO:0000313" key="2">
    <source>
        <dbReference type="EMBL" id="MFD2648914.1"/>
    </source>
</evidence>
<dbReference type="InterPro" id="IPR007345">
    <property type="entry name" value="Polysacch_pyruvyl_Trfase"/>
</dbReference>
<gene>
    <name evidence="2" type="ORF">ACFSX5_14080</name>
</gene>
<dbReference type="Proteomes" id="UP001597521">
    <property type="component" value="Unassembled WGS sequence"/>
</dbReference>
<name>A0ABW5QMI0_9HYPH</name>
<keyword evidence="2" id="KW-0328">Glycosyltransferase</keyword>
<evidence type="ECO:0000313" key="3">
    <source>
        <dbReference type="Proteomes" id="UP001597521"/>
    </source>
</evidence>
<accession>A0ABW5QMI0</accession>
<dbReference type="EMBL" id="JBHUNP010000001">
    <property type="protein sequence ID" value="MFD2648914.1"/>
    <property type="molecule type" value="Genomic_DNA"/>
</dbReference>
<proteinExistence type="predicted"/>
<organism evidence="2 3">
    <name type="scientific">Devosia albogilva</name>
    <dbReference type="NCBI Taxonomy" id="429726"/>
    <lineage>
        <taxon>Bacteria</taxon>
        <taxon>Pseudomonadati</taxon>
        <taxon>Pseudomonadota</taxon>
        <taxon>Alphaproteobacteria</taxon>
        <taxon>Hyphomicrobiales</taxon>
        <taxon>Devosiaceae</taxon>
        <taxon>Devosia</taxon>
    </lineage>
</organism>
<reference evidence="3" key="1">
    <citation type="journal article" date="2019" name="Int. J. Syst. Evol. Microbiol.">
        <title>The Global Catalogue of Microorganisms (GCM) 10K type strain sequencing project: providing services to taxonomists for standard genome sequencing and annotation.</title>
        <authorList>
            <consortium name="The Broad Institute Genomics Platform"/>
            <consortium name="The Broad Institute Genome Sequencing Center for Infectious Disease"/>
            <person name="Wu L."/>
            <person name="Ma J."/>
        </authorList>
    </citation>
    <scope>NUCLEOTIDE SEQUENCE [LARGE SCALE GENOMIC DNA]</scope>
    <source>
        <strain evidence="3">CCM 7427</strain>
    </source>
</reference>
<keyword evidence="3" id="KW-1185">Reference proteome</keyword>